<keyword evidence="4" id="KW-0472">Membrane</keyword>
<dbReference type="Gene3D" id="2.40.50.90">
    <property type="match status" value="1"/>
</dbReference>
<dbReference type="GO" id="GO:0004519">
    <property type="term" value="F:endonuclease activity"/>
    <property type="evidence" value="ECO:0007669"/>
    <property type="project" value="UniProtKB-KW"/>
</dbReference>
<dbReference type="eggNOG" id="COG1525">
    <property type="taxonomic scope" value="Bacteria"/>
</dbReference>
<dbReference type="Pfam" id="PF00565">
    <property type="entry name" value="SNase"/>
    <property type="match status" value="1"/>
</dbReference>
<organism evidence="6 7">
    <name type="scientific">Gordonia bronchialis (strain ATCC 25592 / DSM 43247 / BCRC 13721 / JCM 3198 / KCTC 3076 / NBRC 16047 / NCTC 10667)</name>
    <name type="common">Rhodococcus bronchialis</name>
    <dbReference type="NCBI Taxonomy" id="526226"/>
    <lineage>
        <taxon>Bacteria</taxon>
        <taxon>Bacillati</taxon>
        <taxon>Actinomycetota</taxon>
        <taxon>Actinomycetes</taxon>
        <taxon>Mycobacteriales</taxon>
        <taxon>Gordoniaceae</taxon>
        <taxon>Gordonia</taxon>
    </lineage>
</organism>
<dbReference type="GO" id="GO:0016787">
    <property type="term" value="F:hydrolase activity"/>
    <property type="evidence" value="ECO:0007669"/>
    <property type="project" value="UniProtKB-KW"/>
</dbReference>
<evidence type="ECO:0000313" key="6">
    <source>
        <dbReference type="EMBL" id="ACY24040.1"/>
    </source>
</evidence>
<dbReference type="PROSITE" id="PS01123">
    <property type="entry name" value="TNASE_1"/>
    <property type="match status" value="1"/>
</dbReference>
<evidence type="ECO:0000313" key="7">
    <source>
        <dbReference type="Proteomes" id="UP000001219"/>
    </source>
</evidence>
<dbReference type="OrthoDB" id="5241375at2"/>
<evidence type="ECO:0000259" key="5">
    <source>
        <dbReference type="PROSITE" id="PS50830"/>
    </source>
</evidence>
<gene>
    <name evidence="6" type="ORF">Gbro_4927</name>
</gene>
<dbReference type="InterPro" id="IPR002071">
    <property type="entry name" value="Thermonucl_AS"/>
</dbReference>
<dbReference type="KEGG" id="gbr:Gbro_4927"/>
<dbReference type="HOGENOM" id="CLU_046484_5_3_11"/>
<dbReference type="InterPro" id="IPR016071">
    <property type="entry name" value="Staphylococal_nuclease_OB-fold"/>
</dbReference>
<keyword evidence="1" id="KW-0540">Nuclease</keyword>
<protein>
    <submittedName>
        <fullName evidence="6">Nuclease (SNase domain protein)</fullName>
    </submittedName>
</protein>
<name>D0LFJ1_GORB4</name>
<dbReference type="InterPro" id="IPR035437">
    <property type="entry name" value="SNase_OB-fold_sf"/>
</dbReference>
<keyword evidence="4" id="KW-1133">Transmembrane helix</keyword>
<keyword evidence="6" id="KW-0614">Plasmid</keyword>
<dbReference type="RefSeq" id="WP_012836510.1">
    <property type="nucleotide sequence ID" value="NC_013442.1"/>
</dbReference>
<dbReference type="AlphaFoldDB" id="D0LFJ1"/>
<dbReference type="SMART" id="SM00318">
    <property type="entry name" value="SNc"/>
    <property type="match status" value="1"/>
</dbReference>
<feature type="domain" description="TNase-like" evidence="5">
    <location>
        <begin position="60"/>
        <end position="196"/>
    </location>
</feature>
<dbReference type="PROSITE" id="PS50830">
    <property type="entry name" value="TNASE_3"/>
    <property type="match status" value="1"/>
</dbReference>
<evidence type="ECO:0000256" key="4">
    <source>
        <dbReference type="SAM" id="Phobius"/>
    </source>
</evidence>
<dbReference type="Proteomes" id="UP000001219">
    <property type="component" value="Plasmid pGBRO01"/>
</dbReference>
<keyword evidence="3" id="KW-0378">Hydrolase</keyword>
<dbReference type="PANTHER" id="PTHR12302">
    <property type="entry name" value="EBNA2 BINDING PROTEIN P100"/>
    <property type="match status" value="1"/>
</dbReference>
<dbReference type="PROSITE" id="PS01284">
    <property type="entry name" value="TNASE_2"/>
    <property type="match status" value="1"/>
</dbReference>
<dbReference type="PANTHER" id="PTHR12302:SF3">
    <property type="entry name" value="SERINE_THREONINE-PROTEIN KINASE 31"/>
    <property type="match status" value="1"/>
</dbReference>
<dbReference type="SUPFAM" id="SSF50199">
    <property type="entry name" value="Staphylococcal nuclease"/>
    <property type="match status" value="1"/>
</dbReference>
<geneLocation type="plasmid" evidence="6 7">
    <name>pGBRO01</name>
</geneLocation>
<evidence type="ECO:0000256" key="1">
    <source>
        <dbReference type="ARBA" id="ARBA00022722"/>
    </source>
</evidence>
<dbReference type="EMBL" id="CP001803">
    <property type="protein sequence ID" value="ACY24040.1"/>
    <property type="molecule type" value="Genomic_DNA"/>
</dbReference>
<accession>D0LFJ1</accession>
<evidence type="ECO:0000256" key="2">
    <source>
        <dbReference type="ARBA" id="ARBA00022759"/>
    </source>
</evidence>
<evidence type="ECO:0000256" key="3">
    <source>
        <dbReference type="ARBA" id="ARBA00022801"/>
    </source>
</evidence>
<sequence>MWIVLLLLLRPVRRLFVRASRALFVVVFTTVVVAFGVGLWMMRNDPAVTTASSAPRPPTAAADARVVRVVDGDTIVVTDGATRATVRLLGIDTPEVKDRRTAVQLCGPQASARTAALLPSGTRVLIESDATQDQSDRYGRALAYVWRGEILVNHTLLAEGLARSYVFDPARPGRYTDQFIAAEADARNHQRGIWGQECRR</sequence>
<dbReference type="GO" id="GO:0003676">
    <property type="term" value="F:nucleic acid binding"/>
    <property type="evidence" value="ECO:0007669"/>
    <property type="project" value="InterPro"/>
</dbReference>
<proteinExistence type="predicted"/>
<reference evidence="6 7" key="1">
    <citation type="journal article" date="2010" name="Stand. Genomic Sci.">
        <title>Complete genome sequence of Gordonia bronchialis type strain (3410).</title>
        <authorList>
            <person name="Ivanova N."/>
            <person name="Sikorski J."/>
            <person name="Jando M."/>
            <person name="Lapidus A."/>
            <person name="Nolan M."/>
            <person name="Lucas S."/>
            <person name="Del Rio T.G."/>
            <person name="Tice H."/>
            <person name="Copeland A."/>
            <person name="Cheng J.F."/>
            <person name="Chen F."/>
            <person name="Bruce D."/>
            <person name="Goodwin L."/>
            <person name="Pitluck S."/>
            <person name="Mavromatis K."/>
            <person name="Ovchinnikova G."/>
            <person name="Pati A."/>
            <person name="Chen A."/>
            <person name="Palaniappan K."/>
            <person name="Land M."/>
            <person name="Hauser L."/>
            <person name="Chang Y.J."/>
            <person name="Jeffries C.D."/>
            <person name="Chain P."/>
            <person name="Saunders E."/>
            <person name="Han C."/>
            <person name="Detter J.C."/>
            <person name="Brettin T."/>
            <person name="Rohde M."/>
            <person name="Goker M."/>
            <person name="Bristow J."/>
            <person name="Eisen J.A."/>
            <person name="Markowitz V."/>
            <person name="Hugenholtz P."/>
            <person name="Klenk H.P."/>
            <person name="Kyrpides N.C."/>
        </authorList>
    </citation>
    <scope>NUCLEOTIDE SEQUENCE [LARGE SCALE GENOMIC DNA]</scope>
    <source>
        <strain evidence="7">ATCC 25592 / DSM 43247 / BCRC 13721 / JCM 3198 / KCTC 3076 / NBRC 16047 / NCTC 10667</strain>
        <plasmid evidence="7">pGBRO01</plasmid>
    </source>
</reference>
<keyword evidence="7" id="KW-1185">Reference proteome</keyword>
<feature type="transmembrane region" description="Helical" evidence="4">
    <location>
        <begin position="24"/>
        <end position="42"/>
    </location>
</feature>
<keyword evidence="2" id="KW-0255">Endonuclease</keyword>
<keyword evidence="4" id="KW-0812">Transmembrane</keyword>